<dbReference type="Proteomes" id="UP001152172">
    <property type="component" value="Unassembled WGS sequence"/>
</dbReference>
<evidence type="ECO:0000256" key="2">
    <source>
        <dbReference type="ARBA" id="ARBA00023315"/>
    </source>
</evidence>
<gene>
    <name evidence="4" type="ORF">M9R61_18540</name>
</gene>
<protein>
    <submittedName>
        <fullName evidence="4">GNAT family N-acetyltransferase</fullName>
    </submittedName>
</protein>
<reference evidence="4" key="1">
    <citation type="submission" date="2022-05" db="EMBL/GenBank/DDBJ databases">
        <authorList>
            <person name="Colautti A."/>
            <person name="Iacumin L."/>
        </authorList>
    </citation>
    <scope>NUCLEOTIDE SEQUENCE</scope>
    <source>
        <strain evidence="4">DSM 30747</strain>
    </source>
</reference>
<dbReference type="RefSeq" id="WP_269923294.1">
    <property type="nucleotide sequence ID" value="NZ_JAMKBI010000019.1"/>
</dbReference>
<name>A0A9X3RB55_9BACI</name>
<organism evidence="4 5">
    <name type="scientific">Psychrobacillus psychrodurans</name>
    <dbReference type="NCBI Taxonomy" id="126157"/>
    <lineage>
        <taxon>Bacteria</taxon>
        <taxon>Bacillati</taxon>
        <taxon>Bacillota</taxon>
        <taxon>Bacilli</taxon>
        <taxon>Bacillales</taxon>
        <taxon>Bacillaceae</taxon>
        <taxon>Psychrobacillus</taxon>
    </lineage>
</organism>
<evidence type="ECO:0000259" key="3">
    <source>
        <dbReference type="PROSITE" id="PS51186"/>
    </source>
</evidence>
<dbReference type="PANTHER" id="PTHR43420">
    <property type="entry name" value="ACETYLTRANSFERASE"/>
    <property type="match status" value="1"/>
</dbReference>
<dbReference type="AlphaFoldDB" id="A0A9X3RB55"/>
<dbReference type="GO" id="GO:0016747">
    <property type="term" value="F:acyltransferase activity, transferring groups other than amino-acyl groups"/>
    <property type="evidence" value="ECO:0007669"/>
    <property type="project" value="InterPro"/>
</dbReference>
<proteinExistence type="predicted"/>
<dbReference type="CDD" id="cd04301">
    <property type="entry name" value="NAT_SF"/>
    <property type="match status" value="1"/>
</dbReference>
<sequence length="293" mass="32890">MITFKTMEHLTFKEAHELFINGFEGYFTPMKMPLDAFIARFGNDNLSAGISIVMFDEDRPVGFVLQGIREVNGEKIAWNGGTGIIPEYRGKKLGTILIEKALELLSQQKVNIATLEALSINQPAIKLYEKVGYKIIDTLHFWEAEGVLNYDEKIASEFELKRIPALQAVNSIIFPALVPWQVDPSITPKAGGEAIIAMKDSEVLAACLVRTKQKFGSEAEGVTLFQASTNNEHPDGIRALQAALQEGLHFNRSIKRNTYNLEDKMQNFLPFLKNNGFKNTDISQVFMTKQLME</sequence>
<feature type="domain" description="N-acetyltransferase" evidence="3">
    <location>
        <begin position="2"/>
        <end position="154"/>
    </location>
</feature>
<evidence type="ECO:0000313" key="4">
    <source>
        <dbReference type="EMBL" id="MCZ8535304.1"/>
    </source>
</evidence>
<dbReference type="Pfam" id="PF00583">
    <property type="entry name" value="Acetyltransf_1"/>
    <property type="match status" value="1"/>
</dbReference>
<evidence type="ECO:0000256" key="1">
    <source>
        <dbReference type="ARBA" id="ARBA00022679"/>
    </source>
</evidence>
<keyword evidence="1" id="KW-0808">Transferase</keyword>
<dbReference type="SUPFAM" id="SSF55729">
    <property type="entry name" value="Acyl-CoA N-acyltransferases (Nat)"/>
    <property type="match status" value="1"/>
</dbReference>
<dbReference type="InterPro" id="IPR000182">
    <property type="entry name" value="GNAT_dom"/>
</dbReference>
<keyword evidence="2" id="KW-0012">Acyltransferase</keyword>
<dbReference type="PROSITE" id="PS51186">
    <property type="entry name" value="GNAT"/>
    <property type="match status" value="1"/>
</dbReference>
<accession>A0A9X3RB55</accession>
<dbReference type="EMBL" id="JAMKBI010000019">
    <property type="protein sequence ID" value="MCZ8535304.1"/>
    <property type="molecule type" value="Genomic_DNA"/>
</dbReference>
<dbReference type="InterPro" id="IPR016181">
    <property type="entry name" value="Acyl_CoA_acyltransferase"/>
</dbReference>
<comment type="caution">
    <text evidence="4">The sequence shown here is derived from an EMBL/GenBank/DDBJ whole genome shotgun (WGS) entry which is preliminary data.</text>
</comment>
<evidence type="ECO:0000313" key="5">
    <source>
        <dbReference type="Proteomes" id="UP001152172"/>
    </source>
</evidence>
<keyword evidence="5" id="KW-1185">Reference proteome</keyword>
<dbReference type="InterPro" id="IPR050680">
    <property type="entry name" value="YpeA/RimI_acetyltransf"/>
</dbReference>
<dbReference type="Gene3D" id="3.40.630.30">
    <property type="match status" value="1"/>
</dbReference>